<keyword evidence="3" id="KW-1185">Reference proteome</keyword>
<keyword evidence="1" id="KW-0472">Membrane</keyword>
<keyword evidence="1" id="KW-0812">Transmembrane</keyword>
<dbReference type="AlphaFoldDB" id="K9WMD5"/>
<dbReference type="RefSeq" id="WP_015184825.1">
    <property type="nucleotide sequence ID" value="NC_019738.1"/>
</dbReference>
<dbReference type="HOGENOM" id="CLU_124347_0_1_3"/>
<evidence type="ECO:0000256" key="1">
    <source>
        <dbReference type="SAM" id="Phobius"/>
    </source>
</evidence>
<evidence type="ECO:0000313" key="2">
    <source>
        <dbReference type="EMBL" id="AFZ20692.1"/>
    </source>
</evidence>
<proteinExistence type="predicted"/>
<keyword evidence="1" id="KW-1133">Transmembrane helix</keyword>
<accession>K9WMD5</accession>
<feature type="transmembrane region" description="Helical" evidence="1">
    <location>
        <begin position="69"/>
        <end position="96"/>
    </location>
</feature>
<protein>
    <submittedName>
        <fullName evidence="2">Uncharacterized protein</fullName>
    </submittedName>
</protein>
<feature type="transmembrane region" description="Helical" evidence="1">
    <location>
        <begin position="117"/>
        <end position="137"/>
    </location>
</feature>
<dbReference type="EMBL" id="CP003630">
    <property type="protein sequence ID" value="AFZ20692.1"/>
    <property type="molecule type" value="Genomic_DNA"/>
</dbReference>
<gene>
    <name evidence="2" type="ORF">Mic7113_5034</name>
</gene>
<dbReference type="KEGG" id="mic:Mic7113_5034"/>
<sequence length="149" mass="16739">MKKLPWTSLLLLLCTYSIFGWLLTASDSSELIWLMGATYTLLITSAMTAPWELLKGFYGNFLQSDSRAFVSVIVGAFVAVVIMHWIEVFFRILVLISASALARLDLQTESYSKWEAFGILLVVSLTGFGLGILAKLWDWPIDTKNLLPR</sequence>
<dbReference type="eggNOG" id="ENOG5032YR3">
    <property type="taxonomic scope" value="Bacteria"/>
</dbReference>
<evidence type="ECO:0000313" key="3">
    <source>
        <dbReference type="Proteomes" id="UP000010471"/>
    </source>
</evidence>
<feature type="transmembrane region" description="Helical" evidence="1">
    <location>
        <begin position="31"/>
        <end position="49"/>
    </location>
</feature>
<dbReference type="STRING" id="1173027.Mic7113_5034"/>
<organism evidence="2 3">
    <name type="scientific">Allocoleopsis franciscana PCC 7113</name>
    <dbReference type="NCBI Taxonomy" id="1173027"/>
    <lineage>
        <taxon>Bacteria</taxon>
        <taxon>Bacillati</taxon>
        <taxon>Cyanobacteriota</taxon>
        <taxon>Cyanophyceae</taxon>
        <taxon>Coleofasciculales</taxon>
        <taxon>Coleofasciculaceae</taxon>
        <taxon>Allocoleopsis</taxon>
        <taxon>Allocoleopsis franciscana</taxon>
    </lineage>
</organism>
<name>K9WMD5_9CYAN</name>
<reference evidence="2 3" key="1">
    <citation type="submission" date="2012-06" db="EMBL/GenBank/DDBJ databases">
        <title>Finished chromosome of genome of Microcoleus sp. PCC 7113.</title>
        <authorList>
            <consortium name="US DOE Joint Genome Institute"/>
            <person name="Gugger M."/>
            <person name="Coursin T."/>
            <person name="Rippka R."/>
            <person name="Tandeau De Marsac N."/>
            <person name="Huntemann M."/>
            <person name="Wei C.-L."/>
            <person name="Han J."/>
            <person name="Detter J.C."/>
            <person name="Han C."/>
            <person name="Tapia R."/>
            <person name="Chen A."/>
            <person name="Kyrpides N."/>
            <person name="Mavromatis K."/>
            <person name="Markowitz V."/>
            <person name="Szeto E."/>
            <person name="Ivanova N."/>
            <person name="Pagani I."/>
            <person name="Pati A."/>
            <person name="Goodwin L."/>
            <person name="Nordberg H.P."/>
            <person name="Cantor M.N."/>
            <person name="Hua S.X."/>
            <person name="Woyke T."/>
            <person name="Kerfeld C.A."/>
        </authorList>
    </citation>
    <scope>NUCLEOTIDE SEQUENCE [LARGE SCALE GENOMIC DNA]</scope>
    <source>
        <strain evidence="2 3">PCC 7113</strain>
    </source>
</reference>
<dbReference type="Proteomes" id="UP000010471">
    <property type="component" value="Chromosome"/>
</dbReference>
<feature type="transmembrane region" description="Helical" evidence="1">
    <location>
        <begin position="6"/>
        <end position="24"/>
    </location>
</feature>